<evidence type="ECO:0000313" key="1">
    <source>
        <dbReference type="EMBL" id="RZI46696.1"/>
    </source>
</evidence>
<organism evidence="1 2">
    <name type="scientific">Candidatus Finniella inopinata</name>
    <dbReference type="NCBI Taxonomy" id="1696036"/>
    <lineage>
        <taxon>Bacteria</taxon>
        <taxon>Pseudomonadati</taxon>
        <taxon>Pseudomonadota</taxon>
        <taxon>Alphaproteobacteria</taxon>
        <taxon>Holosporales</taxon>
        <taxon>Candidatus Paracaedibacteraceae</taxon>
        <taxon>Candidatus Finniella</taxon>
    </lineage>
</organism>
<name>A0A4Q7DP18_9PROT</name>
<dbReference type="AlphaFoldDB" id="A0A4Q7DP18"/>
<evidence type="ECO:0000313" key="2">
    <source>
        <dbReference type="Proteomes" id="UP000293550"/>
    </source>
</evidence>
<dbReference type="OrthoDB" id="1982at2"/>
<gene>
    <name evidence="1" type="ORF">EQU50_03445</name>
</gene>
<reference evidence="1 2" key="1">
    <citation type="submission" date="2018-10" db="EMBL/GenBank/DDBJ databases">
        <title>An updated phylogeny of the Alphaproteobacteria reveals that the parasitic Rickettsiales and Holosporales have independent origins.</title>
        <authorList>
            <person name="Munoz-Gomez S.A."/>
            <person name="Hess S."/>
            <person name="Burger G."/>
            <person name="Lang B.F."/>
            <person name="Susko E."/>
            <person name="Slamovits C.H."/>
            <person name="Roger A.J."/>
        </authorList>
    </citation>
    <scope>NUCLEOTIDE SEQUENCE [LARGE SCALE GENOMIC DNA]</scope>
    <source>
        <strain evidence="1">HOLO01</strain>
    </source>
</reference>
<proteinExistence type="predicted"/>
<dbReference type="InterPro" id="IPR011604">
    <property type="entry name" value="PDDEXK-like_dom_sf"/>
</dbReference>
<dbReference type="Gene3D" id="3.90.320.10">
    <property type="match status" value="1"/>
</dbReference>
<keyword evidence="2" id="KW-1185">Reference proteome</keyword>
<accession>A0A4Q7DP18</accession>
<sequence>MPVTHDFNAVSSTGDTPSDTINKLIDDALQQDHALKLGRDYLGASRLGEPCARALQYDYTQTSRDKPFTGQTLRIFEMGHMLEKRTWQWLQGAGFVIDTHDPATGEVYGFSAAQGQLQGHVDGIMWQVPESLEPAIKVPAIWECKSLNAKSWKHLVDKGVKVSKPVYAVQIALYQAYMEELIPGVSQNPALLTAVNKDTSEIYHEFVPFDAALAQTASDRAVHILRATQAGETLPRISQDPDSFYCRFCDWQNTCWKEIV</sequence>
<evidence type="ECO:0008006" key="3">
    <source>
        <dbReference type="Google" id="ProtNLM"/>
    </source>
</evidence>
<dbReference type="Proteomes" id="UP000293550">
    <property type="component" value="Unassembled WGS sequence"/>
</dbReference>
<protein>
    <recommendedName>
        <fullName evidence="3">PD-(D/E)XK endonuclease-like domain-containing protein</fullName>
    </recommendedName>
</protein>
<comment type="caution">
    <text evidence="1">The sequence shown here is derived from an EMBL/GenBank/DDBJ whole genome shotgun (WGS) entry which is preliminary data.</text>
</comment>
<dbReference type="EMBL" id="SCFB01000004">
    <property type="protein sequence ID" value="RZI46696.1"/>
    <property type="molecule type" value="Genomic_DNA"/>
</dbReference>